<keyword evidence="8 12" id="KW-0811">Translocation</keyword>
<keyword evidence="6" id="KW-0862">Zinc</keyword>
<keyword evidence="7 12" id="KW-0653">Protein transport</keyword>
<accession>A0A397JJG6</accession>
<keyword evidence="10 12" id="KW-1015">Disulfide bond</keyword>
<evidence type="ECO:0000256" key="8">
    <source>
        <dbReference type="ARBA" id="ARBA00023010"/>
    </source>
</evidence>
<protein>
    <recommendedName>
        <fullName evidence="12">Mitochondrial import inner membrane translocase subunit</fullName>
    </recommendedName>
</protein>
<dbReference type="SUPFAM" id="SSF144122">
    <property type="entry name" value="Tim10-like"/>
    <property type="match status" value="1"/>
</dbReference>
<dbReference type="InterPro" id="IPR035427">
    <property type="entry name" value="Tim10-like_dom_sf"/>
</dbReference>
<feature type="domain" description="Tim10-like" evidence="14">
    <location>
        <begin position="29"/>
        <end position="89"/>
    </location>
</feature>
<keyword evidence="4" id="KW-0479">Metal-binding</keyword>
<evidence type="ECO:0000256" key="7">
    <source>
        <dbReference type="ARBA" id="ARBA00022927"/>
    </source>
</evidence>
<keyword evidence="5 12" id="KW-0472">Membrane</keyword>
<dbReference type="Proteomes" id="UP000266861">
    <property type="component" value="Unassembled WGS sequence"/>
</dbReference>
<dbReference type="AlphaFoldDB" id="A0A397JJG6"/>
<comment type="function">
    <text evidence="12">Mitochondrial intermembrane chaperone that participates in the import and insertion of some multi-pass transmembrane proteins into the mitochondrial inner membrane. Also required for the transfer of beta-barrel precursors from the TOM complex to the sorting and assembly machinery (SAM complex) of the outer membrane. Acts as a chaperone-like protein that protects the hydrophobic precursors from aggregation and guide them through the mitochondrial intermembrane space.</text>
</comment>
<proteinExistence type="inferred from homology"/>
<dbReference type="InterPro" id="IPR004217">
    <property type="entry name" value="Tim10-like"/>
</dbReference>
<keyword evidence="5 12" id="KW-0999">Mitochondrion inner membrane</keyword>
<dbReference type="GO" id="GO:0045039">
    <property type="term" value="P:protein insertion into mitochondrial inner membrane"/>
    <property type="evidence" value="ECO:0007669"/>
    <property type="project" value="UniProtKB-ARBA"/>
</dbReference>
<evidence type="ECO:0000256" key="9">
    <source>
        <dbReference type="ARBA" id="ARBA00023128"/>
    </source>
</evidence>
<evidence type="ECO:0000256" key="6">
    <source>
        <dbReference type="ARBA" id="ARBA00022833"/>
    </source>
</evidence>
<keyword evidence="9 12" id="KW-0496">Mitochondrion</keyword>
<evidence type="ECO:0000259" key="14">
    <source>
        <dbReference type="Pfam" id="PF02953"/>
    </source>
</evidence>
<gene>
    <name evidence="15" type="ORF">Glove_22g228</name>
</gene>
<dbReference type="OrthoDB" id="7813104at2759"/>
<evidence type="ECO:0000256" key="2">
    <source>
        <dbReference type="ARBA" id="ARBA00006720"/>
    </source>
</evidence>
<keyword evidence="3 12" id="KW-0813">Transport</keyword>
<reference evidence="15 16" key="1">
    <citation type="submission" date="2018-08" db="EMBL/GenBank/DDBJ databases">
        <title>Genome and evolution of the arbuscular mycorrhizal fungus Diversispora epigaea (formerly Glomus versiforme) and its bacterial endosymbionts.</title>
        <authorList>
            <person name="Sun X."/>
            <person name="Fei Z."/>
            <person name="Harrison M."/>
        </authorList>
    </citation>
    <scope>NUCLEOTIDE SEQUENCE [LARGE SCALE GENOMIC DNA]</scope>
    <source>
        <strain evidence="15 16">IT104</strain>
    </source>
</reference>
<evidence type="ECO:0000256" key="11">
    <source>
        <dbReference type="ARBA" id="ARBA00023186"/>
    </source>
</evidence>
<evidence type="ECO:0000256" key="4">
    <source>
        <dbReference type="ARBA" id="ARBA00022723"/>
    </source>
</evidence>
<comment type="similarity">
    <text evidence="2 12">Belongs to the small Tim family.</text>
</comment>
<sequence length="103" mass="11689">MSNFSSDYGLPSSSSSGSIETRKNAVMDQVRNELALANAQELINKINEKCFSKCISKPGYRLENSEQTCIAKCMDRYMEAWNIVSRSYINRVQRESHSQGENL</sequence>
<keyword evidence="11 12" id="KW-0143">Chaperone</keyword>
<evidence type="ECO:0000313" key="15">
    <source>
        <dbReference type="EMBL" id="RHZ88485.1"/>
    </source>
</evidence>
<comment type="subcellular location">
    <subcellularLocation>
        <location evidence="1 12">Mitochondrion inner membrane</location>
        <topology evidence="1 12">Peripheral membrane protein</topology>
        <orientation evidence="1 12">Intermembrane side</orientation>
    </subcellularLocation>
</comment>
<evidence type="ECO:0000256" key="12">
    <source>
        <dbReference type="RuleBase" id="RU367043"/>
    </source>
</evidence>
<dbReference type="EMBL" id="PQFF01000020">
    <property type="protein sequence ID" value="RHZ88485.1"/>
    <property type="molecule type" value="Genomic_DNA"/>
</dbReference>
<name>A0A397JJG6_9GLOM</name>
<comment type="subunit">
    <text evidence="12">Heterohexamer.</text>
</comment>
<dbReference type="STRING" id="1348612.A0A397JJG6"/>
<evidence type="ECO:0000256" key="13">
    <source>
        <dbReference type="SAM" id="MobiDB-lite"/>
    </source>
</evidence>
<feature type="region of interest" description="Disordered" evidence="13">
    <location>
        <begin position="1"/>
        <end position="21"/>
    </location>
</feature>
<dbReference type="FunFam" id="1.10.287.810:FF:000001">
    <property type="entry name" value="mitochondrial import inner membrane translocase subunit TIM13"/>
    <property type="match status" value="1"/>
</dbReference>
<comment type="domain">
    <text evidence="12">The twin CX3C motif contains 4 conserved Cys residues that form 2 disulfide bonds in the mitochondrial intermembrane space.</text>
</comment>
<evidence type="ECO:0000256" key="3">
    <source>
        <dbReference type="ARBA" id="ARBA00022448"/>
    </source>
</evidence>
<evidence type="ECO:0000256" key="1">
    <source>
        <dbReference type="ARBA" id="ARBA00004137"/>
    </source>
</evidence>
<evidence type="ECO:0000313" key="16">
    <source>
        <dbReference type="Proteomes" id="UP000266861"/>
    </source>
</evidence>
<dbReference type="GO" id="GO:0042719">
    <property type="term" value="C:mitochondrial intermembrane space chaperone complex"/>
    <property type="evidence" value="ECO:0007669"/>
    <property type="project" value="UniProtKB-ARBA"/>
</dbReference>
<evidence type="ECO:0000256" key="5">
    <source>
        <dbReference type="ARBA" id="ARBA00022792"/>
    </source>
</evidence>
<comment type="caution">
    <text evidence="15">The sequence shown here is derived from an EMBL/GenBank/DDBJ whole genome shotgun (WGS) entry which is preliminary data.</text>
</comment>
<dbReference type="Gene3D" id="1.10.287.810">
    <property type="entry name" value="Mitochondrial import inner membrane translocase subunit tim13 like domains"/>
    <property type="match status" value="1"/>
</dbReference>
<dbReference type="Pfam" id="PF02953">
    <property type="entry name" value="zf-Tim10_DDP"/>
    <property type="match status" value="1"/>
</dbReference>
<dbReference type="GO" id="GO:0046872">
    <property type="term" value="F:metal ion binding"/>
    <property type="evidence" value="ECO:0007669"/>
    <property type="project" value="UniProtKB-KW"/>
</dbReference>
<feature type="compositionally biased region" description="Low complexity" evidence="13">
    <location>
        <begin position="1"/>
        <end position="18"/>
    </location>
</feature>
<keyword evidence="16" id="KW-1185">Reference proteome</keyword>
<dbReference type="GO" id="GO:0015031">
    <property type="term" value="P:protein transport"/>
    <property type="evidence" value="ECO:0007669"/>
    <property type="project" value="UniProtKB-KW"/>
</dbReference>
<dbReference type="GO" id="GO:0005743">
    <property type="term" value="C:mitochondrial inner membrane"/>
    <property type="evidence" value="ECO:0007669"/>
    <property type="project" value="UniProtKB-SubCell"/>
</dbReference>
<organism evidence="15 16">
    <name type="scientific">Diversispora epigaea</name>
    <dbReference type="NCBI Taxonomy" id="1348612"/>
    <lineage>
        <taxon>Eukaryota</taxon>
        <taxon>Fungi</taxon>
        <taxon>Fungi incertae sedis</taxon>
        <taxon>Mucoromycota</taxon>
        <taxon>Glomeromycotina</taxon>
        <taxon>Glomeromycetes</taxon>
        <taxon>Diversisporales</taxon>
        <taxon>Diversisporaceae</taxon>
        <taxon>Diversispora</taxon>
    </lineage>
</organism>
<evidence type="ECO:0000256" key="10">
    <source>
        <dbReference type="ARBA" id="ARBA00023157"/>
    </source>
</evidence>